<feature type="non-terminal residue" evidence="6">
    <location>
        <position position="590"/>
    </location>
</feature>
<evidence type="ECO:0000256" key="2">
    <source>
        <dbReference type="ARBA" id="ARBA00023015"/>
    </source>
</evidence>
<dbReference type="OMA" id="FLWKAVM"/>
<evidence type="ECO:0000256" key="1">
    <source>
        <dbReference type="ARBA" id="ARBA00004123"/>
    </source>
</evidence>
<gene>
    <name evidence="6" type="ORF">B7463_g9755</name>
</gene>
<dbReference type="STRING" id="5539.A0A3E2GZL5"/>
<evidence type="ECO:0000313" key="6">
    <source>
        <dbReference type="EMBL" id="RFU26585.1"/>
    </source>
</evidence>
<evidence type="ECO:0000256" key="5">
    <source>
        <dbReference type="ARBA" id="ARBA00023242"/>
    </source>
</evidence>
<evidence type="ECO:0008006" key="8">
    <source>
        <dbReference type="Google" id="ProtNLM"/>
    </source>
</evidence>
<reference evidence="6 7" key="1">
    <citation type="submission" date="2018-05" db="EMBL/GenBank/DDBJ databases">
        <title>Draft genome sequence of Scytalidium lignicola DSM 105466, a ubiquitous saprotrophic fungus.</title>
        <authorList>
            <person name="Buettner E."/>
            <person name="Gebauer A.M."/>
            <person name="Hofrichter M."/>
            <person name="Liers C."/>
            <person name="Kellner H."/>
        </authorList>
    </citation>
    <scope>NUCLEOTIDE SEQUENCE [LARGE SCALE GENOMIC DNA]</scope>
    <source>
        <strain evidence="6 7">DSM 105466</strain>
    </source>
</reference>
<keyword evidence="4" id="KW-0804">Transcription</keyword>
<evidence type="ECO:0000256" key="3">
    <source>
        <dbReference type="ARBA" id="ARBA00023125"/>
    </source>
</evidence>
<name>A0A3E2GZL5_SCYLI</name>
<protein>
    <recommendedName>
        <fullName evidence="8">Zn(2)-C6 fungal-type domain-containing protein</fullName>
    </recommendedName>
</protein>
<dbReference type="GO" id="GO:0000981">
    <property type="term" value="F:DNA-binding transcription factor activity, RNA polymerase II-specific"/>
    <property type="evidence" value="ECO:0007669"/>
    <property type="project" value="TreeGrafter"/>
</dbReference>
<keyword evidence="3" id="KW-0238">DNA-binding</keyword>
<comment type="subcellular location">
    <subcellularLocation>
        <location evidence="1">Nucleus</location>
    </subcellularLocation>
</comment>
<dbReference type="AlphaFoldDB" id="A0A3E2GZL5"/>
<dbReference type="EMBL" id="NCSJ02000253">
    <property type="protein sequence ID" value="RFU26585.1"/>
    <property type="molecule type" value="Genomic_DNA"/>
</dbReference>
<keyword evidence="2" id="KW-0805">Transcription regulation</keyword>
<keyword evidence="7" id="KW-1185">Reference proteome</keyword>
<dbReference type="GO" id="GO:0000976">
    <property type="term" value="F:transcription cis-regulatory region binding"/>
    <property type="evidence" value="ECO:0007669"/>
    <property type="project" value="TreeGrafter"/>
</dbReference>
<sequence>MDGSVPVIGRRARRACLPCASMKAKCITKNGSSECERCQQQKRAYPVTDYDNTLADISFTRVKQLEQKVDGLMTLLGSSQRAPSAPEAYSTTEHFDRNLIQRTGSSDSNIDFAVSNVHSPRISLQDQASSTELSANSFTSYGQDAEELLRIYREEVSVYFPFVIFPSEMSAQDLAAQKPLVWKVIVIITAVQCPPMQVSLGKSVVEDIVTSLMLHGKNSFELLQAILLYATWQHQFAIHPQVTNFVHLAKALVANLGIDRWPSSAERRRYYFEGNISSDNHNYNALSRSTDERRALLGCLFIDSVKRPISHGKIDQVYFSSYVQHCLKFLEEKNEYLSDGVAAYLIKIQEVSQKIIQIFPTDEPRSMGGTKTPTGMYVKALEFELENLKNSLPHDLCQNLELATILLQYYAAEILLYEVGLDVSVSLEEQGMETIQRLDILSSCLHALKAYFDIYSSLPKHHFSLFPVYIWTQYGLFLQVAARLCFVICPGWDLTFVREQLCIPTKFDSEISHFGELIKKRLSIPDNADVFSMFLRRMNVTKSAYENRIEQERIQMENQGVSTTSDPLLFADILQDFDDTFWEGLQNETL</sequence>
<dbReference type="CDD" id="cd12148">
    <property type="entry name" value="fungal_TF_MHR"/>
    <property type="match status" value="1"/>
</dbReference>
<feature type="non-terminal residue" evidence="6">
    <location>
        <position position="1"/>
    </location>
</feature>
<evidence type="ECO:0000313" key="7">
    <source>
        <dbReference type="Proteomes" id="UP000258309"/>
    </source>
</evidence>
<evidence type="ECO:0000256" key="4">
    <source>
        <dbReference type="ARBA" id="ARBA00023163"/>
    </source>
</evidence>
<keyword evidence="5" id="KW-0539">Nucleus</keyword>
<dbReference type="Proteomes" id="UP000258309">
    <property type="component" value="Unassembled WGS sequence"/>
</dbReference>
<dbReference type="GO" id="GO:0005634">
    <property type="term" value="C:nucleus"/>
    <property type="evidence" value="ECO:0007669"/>
    <property type="project" value="UniProtKB-SubCell"/>
</dbReference>
<dbReference type="OrthoDB" id="5226580at2759"/>
<organism evidence="6 7">
    <name type="scientific">Scytalidium lignicola</name>
    <name type="common">Hyphomycete</name>
    <dbReference type="NCBI Taxonomy" id="5539"/>
    <lineage>
        <taxon>Eukaryota</taxon>
        <taxon>Fungi</taxon>
        <taxon>Dikarya</taxon>
        <taxon>Ascomycota</taxon>
        <taxon>Pezizomycotina</taxon>
        <taxon>Leotiomycetes</taxon>
        <taxon>Leotiomycetes incertae sedis</taxon>
        <taxon>Scytalidium</taxon>
    </lineage>
</organism>
<dbReference type="PANTHER" id="PTHR31845">
    <property type="entry name" value="FINGER DOMAIN PROTEIN, PUTATIVE-RELATED"/>
    <property type="match status" value="1"/>
</dbReference>
<dbReference type="InterPro" id="IPR051089">
    <property type="entry name" value="prtT"/>
</dbReference>
<proteinExistence type="predicted"/>
<comment type="caution">
    <text evidence="6">The sequence shown here is derived from an EMBL/GenBank/DDBJ whole genome shotgun (WGS) entry which is preliminary data.</text>
</comment>
<accession>A0A3E2GZL5</accession>
<dbReference type="PANTHER" id="PTHR31845:SF10">
    <property type="entry name" value="ZN(II)2CYS6 TRANSCRIPTION FACTOR (EUROFUNG)"/>
    <property type="match status" value="1"/>
</dbReference>